<dbReference type="Proteomes" id="UP001732700">
    <property type="component" value="Chromosome 6A"/>
</dbReference>
<sequence length="708" mass="77692">MRFTEKVKLSNTPAAMPHQALPFLLLLAISHAALLTTSGAPPAAAPERNINCRDKCGDVHIPYPFSIGSGCYLDPSFELTCNVATNPPVLRTGNLEIASITLETAKVVVYNYLTFSCHNKTWGQTVSVTLRLRPPFLISPSDNVFTAIGCSSIARLTGRSDDTYFTGCITTCKNVNNTEEDGTPCAGHGCCEASLTPGRLDQVSVSLNGDKKGDKPVVAGNLCQYAFVAIKGWYSFRQSDLERLNFSQRFGNPPVVFDWAIRNGTCPSQLGGGNKKALTPYGYCISTDSHCVNASDATPGYFCRCNKGFVGNPYKKNGCSNINECILQNLYPCRGGTCHDLMGDYACPCNFGRRGDGKSQKGCEPIMSLAEVIGTVSAISISAVLLIFTRMILERKKLRDLVKKNGGQLLKSIKIEIYKKEELDKITKNYSTIIGKGAFGEVYKGTTNENVQVAVKRSIAINKDREKDFANEIQIQSQMSHKYLVQLLGCCLETEVPMLVYEFVGRGSLYDVLHGMNGNGRREPLSLQARLDIAICSADAFAYMHSQASQKILHGDVKSGNILLDDEFVPKVSDFGTSRLMSIKKDHTDWVIGDSSYIDPVYMKTGLLTEKNDVYSFGIVLLELITRKKARYEGNNSLPLNYVKASLDGSTGDMYDTEVLSSGQDVKCLGEIGLIAVQCLEIDVNGRPTMTDVAEKIRRCKSRWLQSH</sequence>
<reference evidence="1" key="1">
    <citation type="submission" date="2021-05" db="EMBL/GenBank/DDBJ databases">
        <authorList>
            <person name="Scholz U."/>
            <person name="Mascher M."/>
            <person name="Fiebig A."/>
        </authorList>
    </citation>
    <scope>NUCLEOTIDE SEQUENCE [LARGE SCALE GENOMIC DNA]</scope>
</reference>
<evidence type="ECO:0000313" key="1">
    <source>
        <dbReference type="EnsemblPlants" id="AVESA.00010b.r2.6AG1068240.1.CDS"/>
    </source>
</evidence>
<accession>A0ACD5Z046</accession>
<keyword evidence="2" id="KW-1185">Reference proteome</keyword>
<protein>
    <submittedName>
        <fullName evidence="1">Uncharacterized protein</fullName>
    </submittedName>
</protein>
<organism evidence="1 2">
    <name type="scientific">Avena sativa</name>
    <name type="common">Oat</name>
    <dbReference type="NCBI Taxonomy" id="4498"/>
    <lineage>
        <taxon>Eukaryota</taxon>
        <taxon>Viridiplantae</taxon>
        <taxon>Streptophyta</taxon>
        <taxon>Embryophyta</taxon>
        <taxon>Tracheophyta</taxon>
        <taxon>Spermatophyta</taxon>
        <taxon>Magnoliopsida</taxon>
        <taxon>Liliopsida</taxon>
        <taxon>Poales</taxon>
        <taxon>Poaceae</taxon>
        <taxon>BOP clade</taxon>
        <taxon>Pooideae</taxon>
        <taxon>Poodae</taxon>
        <taxon>Poeae</taxon>
        <taxon>Poeae Chloroplast Group 1 (Aveneae type)</taxon>
        <taxon>Aveninae</taxon>
        <taxon>Avena</taxon>
    </lineage>
</organism>
<name>A0ACD5Z046_AVESA</name>
<reference evidence="1" key="2">
    <citation type="submission" date="2025-09" db="UniProtKB">
        <authorList>
            <consortium name="EnsemblPlants"/>
        </authorList>
    </citation>
    <scope>IDENTIFICATION</scope>
</reference>
<dbReference type="EnsemblPlants" id="AVESA.00010b.r2.6AG1068240.1">
    <property type="protein sequence ID" value="AVESA.00010b.r2.6AG1068240.1.CDS"/>
    <property type="gene ID" value="AVESA.00010b.r2.6AG1068240"/>
</dbReference>
<proteinExistence type="predicted"/>
<evidence type="ECO:0000313" key="2">
    <source>
        <dbReference type="Proteomes" id="UP001732700"/>
    </source>
</evidence>